<feature type="domain" description="JmjC" evidence="2">
    <location>
        <begin position="1"/>
        <end position="41"/>
    </location>
</feature>
<gene>
    <name evidence="3" type="ORF">MDA_GLEAN10001688</name>
</gene>
<evidence type="ECO:0000313" key="3">
    <source>
        <dbReference type="EMBL" id="ELK27664.1"/>
    </source>
</evidence>
<protein>
    <submittedName>
        <fullName evidence="3">Lysine-specific demethylase 4D</fullName>
    </submittedName>
</protein>
<sequence>MVTFPYGYHAGFNHGFNCAEAINFATPRWVDYGKVASQCSCGEARVSFSMDVFVRLLQPERYELWKRGQDQAVVDHLEPTAPGSQELNIWREGRAAWKSALGLRHPQPRWATHTPGSVGTGCGYGHRHTLVRQPCLCPSLGQGSASAAQPVAAAALCSSKPDPSSQPTSGPSAQDLQPTGTRGRESGRRPPEQGTQEWMVPAPAKRRRLVGAVRTAPDPKAQPGPEDKPSMDSPAPLSPGGQHPVWASGCCCAPDLQPLGPPLDPDAPMHPGPCLLSLDNIPVNFPDKVPLTPRCVTGTLRSFPTDPAGNHGAPASLSELVRMDHSYASVVQAPATVAKIPWTPDCESLELKLEAAASLESWDTFPANGRSSIFEPITDEDLAKYGCI</sequence>
<proteinExistence type="predicted"/>
<accession>L5LMJ8</accession>
<dbReference type="GO" id="GO:0010468">
    <property type="term" value="P:regulation of gene expression"/>
    <property type="evidence" value="ECO:0007669"/>
    <property type="project" value="TreeGrafter"/>
</dbReference>
<dbReference type="PANTHER" id="PTHR10694">
    <property type="entry name" value="LYSINE-SPECIFIC DEMETHYLASE"/>
    <property type="match status" value="1"/>
</dbReference>
<keyword evidence="3" id="KW-0489">Methyltransferase</keyword>
<dbReference type="eggNOG" id="KOG0958">
    <property type="taxonomic scope" value="Eukaryota"/>
</dbReference>
<dbReference type="GO" id="GO:0008168">
    <property type="term" value="F:methyltransferase activity"/>
    <property type="evidence" value="ECO:0007669"/>
    <property type="project" value="UniProtKB-KW"/>
</dbReference>
<dbReference type="Pfam" id="PF02373">
    <property type="entry name" value="JmjC"/>
    <property type="match status" value="1"/>
</dbReference>
<dbReference type="GO" id="GO:0032259">
    <property type="term" value="P:methylation"/>
    <property type="evidence" value="ECO:0007669"/>
    <property type="project" value="UniProtKB-KW"/>
</dbReference>
<dbReference type="InterPro" id="IPR003347">
    <property type="entry name" value="JmjC_dom"/>
</dbReference>
<dbReference type="SUPFAM" id="SSF51197">
    <property type="entry name" value="Clavaminate synthase-like"/>
    <property type="match status" value="1"/>
</dbReference>
<keyword evidence="3" id="KW-0808">Transferase</keyword>
<feature type="compositionally biased region" description="Basic and acidic residues" evidence="1">
    <location>
        <begin position="182"/>
        <end position="191"/>
    </location>
</feature>
<evidence type="ECO:0000259" key="2">
    <source>
        <dbReference type="PROSITE" id="PS51184"/>
    </source>
</evidence>
<dbReference type="AlphaFoldDB" id="L5LMJ8"/>
<dbReference type="PANTHER" id="PTHR10694:SF21">
    <property type="entry name" value="LYSINE-SPECIFIC DEMETHYLASE 4D"/>
    <property type="match status" value="1"/>
</dbReference>
<dbReference type="Gene3D" id="2.60.120.650">
    <property type="entry name" value="Cupin"/>
    <property type="match status" value="1"/>
</dbReference>
<evidence type="ECO:0000256" key="1">
    <source>
        <dbReference type="SAM" id="MobiDB-lite"/>
    </source>
</evidence>
<dbReference type="EMBL" id="KB109949">
    <property type="protein sequence ID" value="ELK27664.1"/>
    <property type="molecule type" value="Genomic_DNA"/>
</dbReference>
<name>L5LMJ8_MYODS</name>
<dbReference type="Proteomes" id="UP000010556">
    <property type="component" value="Unassembled WGS sequence"/>
</dbReference>
<dbReference type="GO" id="GO:0032454">
    <property type="term" value="F:histone H3K9 demethylase activity"/>
    <property type="evidence" value="ECO:0007669"/>
    <property type="project" value="TreeGrafter"/>
</dbReference>
<reference evidence="4" key="1">
    <citation type="journal article" date="2013" name="Science">
        <title>Comparative analysis of bat genomes provides insight into the evolution of flight and immunity.</title>
        <authorList>
            <person name="Zhang G."/>
            <person name="Cowled C."/>
            <person name="Shi Z."/>
            <person name="Huang Z."/>
            <person name="Bishop-Lilly K.A."/>
            <person name="Fang X."/>
            <person name="Wynne J.W."/>
            <person name="Xiong Z."/>
            <person name="Baker M.L."/>
            <person name="Zhao W."/>
            <person name="Tachedjian M."/>
            <person name="Zhu Y."/>
            <person name="Zhou P."/>
            <person name="Jiang X."/>
            <person name="Ng J."/>
            <person name="Yang L."/>
            <person name="Wu L."/>
            <person name="Xiao J."/>
            <person name="Feng Y."/>
            <person name="Chen Y."/>
            <person name="Sun X."/>
            <person name="Zhang Y."/>
            <person name="Marsh G.A."/>
            <person name="Crameri G."/>
            <person name="Broder C.C."/>
            <person name="Frey K.G."/>
            <person name="Wang L.F."/>
            <person name="Wang J."/>
        </authorList>
    </citation>
    <scope>NUCLEOTIDE SEQUENCE [LARGE SCALE GENOMIC DNA]</scope>
</reference>
<dbReference type="GO" id="GO:0005634">
    <property type="term" value="C:nucleus"/>
    <property type="evidence" value="ECO:0007669"/>
    <property type="project" value="TreeGrafter"/>
</dbReference>
<dbReference type="PROSITE" id="PS51184">
    <property type="entry name" value="JMJC"/>
    <property type="match status" value="1"/>
</dbReference>
<dbReference type="GO" id="GO:0000785">
    <property type="term" value="C:chromatin"/>
    <property type="evidence" value="ECO:0007669"/>
    <property type="project" value="TreeGrafter"/>
</dbReference>
<feature type="compositionally biased region" description="Polar residues" evidence="1">
    <location>
        <begin position="161"/>
        <end position="180"/>
    </location>
</feature>
<feature type="region of interest" description="Disordered" evidence="1">
    <location>
        <begin position="157"/>
        <end position="242"/>
    </location>
</feature>
<keyword evidence="4" id="KW-1185">Reference proteome</keyword>
<organism evidence="3 4">
    <name type="scientific">Myotis davidii</name>
    <name type="common">David's myotis</name>
    <dbReference type="NCBI Taxonomy" id="225400"/>
    <lineage>
        <taxon>Eukaryota</taxon>
        <taxon>Metazoa</taxon>
        <taxon>Chordata</taxon>
        <taxon>Craniata</taxon>
        <taxon>Vertebrata</taxon>
        <taxon>Euteleostomi</taxon>
        <taxon>Mammalia</taxon>
        <taxon>Eutheria</taxon>
        <taxon>Laurasiatheria</taxon>
        <taxon>Chiroptera</taxon>
        <taxon>Yangochiroptera</taxon>
        <taxon>Vespertilionidae</taxon>
        <taxon>Myotis</taxon>
    </lineage>
</organism>
<evidence type="ECO:0000313" key="4">
    <source>
        <dbReference type="Proteomes" id="UP000010556"/>
    </source>
</evidence>